<accession>A0AAD9IXH6</accession>
<dbReference type="Proteomes" id="UP001208570">
    <property type="component" value="Unassembled WGS sequence"/>
</dbReference>
<reference evidence="1" key="1">
    <citation type="journal article" date="2023" name="Mol. Biol. Evol.">
        <title>Third-Generation Sequencing Reveals the Adaptive Role of the Epigenome in Three Deep-Sea Polychaetes.</title>
        <authorList>
            <person name="Perez M."/>
            <person name="Aroh O."/>
            <person name="Sun Y."/>
            <person name="Lan Y."/>
            <person name="Juniper S.K."/>
            <person name="Young C.R."/>
            <person name="Angers B."/>
            <person name="Qian P.Y."/>
        </authorList>
    </citation>
    <scope>NUCLEOTIDE SEQUENCE</scope>
    <source>
        <strain evidence="1">P08H-3</strain>
    </source>
</reference>
<organism evidence="1 2">
    <name type="scientific">Paralvinella palmiformis</name>
    <dbReference type="NCBI Taxonomy" id="53620"/>
    <lineage>
        <taxon>Eukaryota</taxon>
        <taxon>Metazoa</taxon>
        <taxon>Spiralia</taxon>
        <taxon>Lophotrochozoa</taxon>
        <taxon>Annelida</taxon>
        <taxon>Polychaeta</taxon>
        <taxon>Sedentaria</taxon>
        <taxon>Canalipalpata</taxon>
        <taxon>Terebellida</taxon>
        <taxon>Terebelliformia</taxon>
        <taxon>Alvinellidae</taxon>
        <taxon>Paralvinella</taxon>
    </lineage>
</organism>
<comment type="caution">
    <text evidence="1">The sequence shown here is derived from an EMBL/GenBank/DDBJ whole genome shotgun (WGS) entry which is preliminary data.</text>
</comment>
<protein>
    <submittedName>
        <fullName evidence="1">Uncharacterized protein</fullName>
    </submittedName>
</protein>
<dbReference type="EMBL" id="JAODUP010000968">
    <property type="protein sequence ID" value="KAK2142338.1"/>
    <property type="molecule type" value="Genomic_DNA"/>
</dbReference>
<sequence length="110" mass="12376">MKSRKTSKLIELVAEIIPITGQAGAKKIAEICHMTMDLESCFLTCSWDSKKPMGMSFRDTIICDKANITEPTKQHLKLQQDTSVNDFTLDVPLADPEARCMRRGFVVPRC</sequence>
<evidence type="ECO:0000313" key="2">
    <source>
        <dbReference type="Proteomes" id="UP001208570"/>
    </source>
</evidence>
<name>A0AAD9IXH6_9ANNE</name>
<proteinExistence type="predicted"/>
<evidence type="ECO:0000313" key="1">
    <source>
        <dbReference type="EMBL" id="KAK2142338.1"/>
    </source>
</evidence>
<gene>
    <name evidence="1" type="ORF">LSH36_968g00014</name>
</gene>
<keyword evidence="2" id="KW-1185">Reference proteome</keyword>
<dbReference type="AlphaFoldDB" id="A0AAD9IXH6"/>